<evidence type="ECO:0000313" key="3">
    <source>
        <dbReference type="Proteomes" id="UP000654471"/>
    </source>
</evidence>
<keyword evidence="1" id="KW-1133">Transmembrane helix</keyword>
<evidence type="ECO:0000313" key="2">
    <source>
        <dbReference type="EMBL" id="GGU70898.1"/>
    </source>
</evidence>
<feature type="transmembrane region" description="Helical" evidence="1">
    <location>
        <begin position="141"/>
        <end position="163"/>
    </location>
</feature>
<dbReference type="RefSeq" id="WP_189301925.1">
    <property type="nucleotide sequence ID" value="NZ_BMRP01000013.1"/>
</dbReference>
<sequence length="240" mass="25718">MPTTGGDPTRVLQTPRIAAVAGIVSGLLLGIAILLVRLAVPEHAEDAVDWIRATSQRDFLRTALALLPFAGIFFLWFMGAVRDYVGAGEDRFFATLFLGSGLLFVAMLFVLAAAAGSLLAVTDVSSSPSAGQLALWQYGRHLVLALLTSYSTRMAAVFVVSTTTIGHRLGIFPRWLVWLGYLVALALLFAVGTTSHCELVFPFWMLAVSSHVFVVTLRRHRSGGRAGQGSREGRTGGAGR</sequence>
<feature type="transmembrane region" description="Helical" evidence="1">
    <location>
        <begin position="93"/>
        <end position="121"/>
    </location>
</feature>
<dbReference type="Proteomes" id="UP000654471">
    <property type="component" value="Unassembled WGS sequence"/>
</dbReference>
<accession>A0ABQ2V648</accession>
<keyword evidence="3" id="KW-1185">Reference proteome</keyword>
<feature type="transmembrane region" description="Helical" evidence="1">
    <location>
        <begin position="17"/>
        <end position="39"/>
    </location>
</feature>
<name>A0ABQ2V648_9ACTN</name>
<keyword evidence="1" id="KW-0472">Membrane</keyword>
<feature type="transmembrane region" description="Helical" evidence="1">
    <location>
        <begin position="199"/>
        <end position="217"/>
    </location>
</feature>
<feature type="transmembrane region" description="Helical" evidence="1">
    <location>
        <begin position="175"/>
        <end position="193"/>
    </location>
</feature>
<organism evidence="2 3">
    <name type="scientific">Streptomyces albospinus</name>
    <dbReference type="NCBI Taxonomy" id="285515"/>
    <lineage>
        <taxon>Bacteria</taxon>
        <taxon>Bacillati</taxon>
        <taxon>Actinomycetota</taxon>
        <taxon>Actinomycetes</taxon>
        <taxon>Kitasatosporales</taxon>
        <taxon>Streptomycetaceae</taxon>
        <taxon>Streptomyces</taxon>
    </lineage>
</organism>
<feature type="transmembrane region" description="Helical" evidence="1">
    <location>
        <begin position="59"/>
        <end position="81"/>
    </location>
</feature>
<keyword evidence="1" id="KW-0812">Transmembrane</keyword>
<evidence type="ECO:0008006" key="4">
    <source>
        <dbReference type="Google" id="ProtNLM"/>
    </source>
</evidence>
<gene>
    <name evidence="2" type="ORF">GCM10010211_40760</name>
</gene>
<reference evidence="3" key="1">
    <citation type="journal article" date="2019" name="Int. J. Syst. Evol. Microbiol.">
        <title>The Global Catalogue of Microorganisms (GCM) 10K type strain sequencing project: providing services to taxonomists for standard genome sequencing and annotation.</title>
        <authorList>
            <consortium name="The Broad Institute Genomics Platform"/>
            <consortium name="The Broad Institute Genome Sequencing Center for Infectious Disease"/>
            <person name="Wu L."/>
            <person name="Ma J."/>
        </authorList>
    </citation>
    <scope>NUCLEOTIDE SEQUENCE [LARGE SCALE GENOMIC DNA]</scope>
    <source>
        <strain evidence="3">JCM 3399</strain>
    </source>
</reference>
<protein>
    <recommendedName>
        <fullName evidence="4">DUF4386 family protein</fullName>
    </recommendedName>
</protein>
<evidence type="ECO:0000256" key="1">
    <source>
        <dbReference type="SAM" id="Phobius"/>
    </source>
</evidence>
<comment type="caution">
    <text evidence="2">The sequence shown here is derived from an EMBL/GenBank/DDBJ whole genome shotgun (WGS) entry which is preliminary data.</text>
</comment>
<proteinExistence type="predicted"/>
<dbReference type="EMBL" id="BMRP01000013">
    <property type="protein sequence ID" value="GGU70898.1"/>
    <property type="molecule type" value="Genomic_DNA"/>
</dbReference>